<evidence type="ECO:0000313" key="3">
    <source>
        <dbReference type="Proteomes" id="UP000522163"/>
    </source>
</evidence>
<protein>
    <submittedName>
        <fullName evidence="2">RimJ/RimL family protein N-acetyltransferase</fullName>
    </submittedName>
</protein>
<dbReference type="Proteomes" id="UP000522163">
    <property type="component" value="Unassembled WGS sequence"/>
</dbReference>
<gene>
    <name evidence="2" type="ORF">HNQ46_001658</name>
</gene>
<dbReference type="InterPro" id="IPR016181">
    <property type="entry name" value="Acyl_CoA_acyltransferase"/>
</dbReference>
<dbReference type="EMBL" id="JACHHH010000008">
    <property type="protein sequence ID" value="MBB6041668.1"/>
    <property type="molecule type" value="Genomic_DNA"/>
</dbReference>
<keyword evidence="2" id="KW-0808">Transferase</keyword>
<name>A0A7W9SGC7_9FIRM</name>
<organism evidence="2 3">
    <name type="scientific">Oribacterium sinus</name>
    <dbReference type="NCBI Taxonomy" id="237576"/>
    <lineage>
        <taxon>Bacteria</taxon>
        <taxon>Bacillati</taxon>
        <taxon>Bacillota</taxon>
        <taxon>Clostridia</taxon>
        <taxon>Lachnospirales</taxon>
        <taxon>Lachnospiraceae</taxon>
        <taxon>Oribacterium</taxon>
    </lineage>
</organism>
<dbReference type="CDD" id="cd04301">
    <property type="entry name" value="NAT_SF"/>
    <property type="match status" value="1"/>
</dbReference>
<feature type="domain" description="N-acetyltransferase" evidence="1">
    <location>
        <begin position="11"/>
        <end position="168"/>
    </location>
</feature>
<dbReference type="SUPFAM" id="SSF55729">
    <property type="entry name" value="Acyl-CoA N-acyltransferases (Nat)"/>
    <property type="match status" value="1"/>
</dbReference>
<dbReference type="GO" id="GO:0016747">
    <property type="term" value="F:acyltransferase activity, transferring groups other than amino-acyl groups"/>
    <property type="evidence" value="ECO:0007669"/>
    <property type="project" value="InterPro"/>
</dbReference>
<comment type="caution">
    <text evidence="2">The sequence shown here is derived from an EMBL/GenBank/DDBJ whole genome shotgun (WGS) entry which is preliminary data.</text>
</comment>
<evidence type="ECO:0000259" key="1">
    <source>
        <dbReference type="PROSITE" id="PS51186"/>
    </source>
</evidence>
<accession>A0A7W9SGC7</accession>
<dbReference type="AlphaFoldDB" id="A0A7W9SGC7"/>
<dbReference type="InterPro" id="IPR000182">
    <property type="entry name" value="GNAT_dom"/>
</dbReference>
<reference evidence="2 3" key="1">
    <citation type="submission" date="2020-08" db="EMBL/GenBank/DDBJ databases">
        <title>Genomic Encyclopedia of Type Strains, Phase IV (KMG-IV): sequencing the most valuable type-strain genomes for metagenomic binning, comparative biology and taxonomic classification.</title>
        <authorList>
            <person name="Goeker M."/>
        </authorList>
    </citation>
    <scope>NUCLEOTIDE SEQUENCE [LARGE SCALE GENOMIC DNA]</scope>
    <source>
        <strain evidence="2 3">DSM 17245</strain>
    </source>
</reference>
<dbReference type="PROSITE" id="PS51186">
    <property type="entry name" value="GNAT"/>
    <property type="match status" value="1"/>
</dbReference>
<proteinExistence type="predicted"/>
<dbReference type="RefSeq" id="WP_183684257.1">
    <property type="nucleotide sequence ID" value="NZ_JACHHH010000008.1"/>
</dbReference>
<dbReference type="Gene3D" id="3.40.630.30">
    <property type="match status" value="1"/>
</dbReference>
<evidence type="ECO:0000313" key="2">
    <source>
        <dbReference type="EMBL" id="MBB6041668.1"/>
    </source>
</evidence>
<sequence>MLNISQLSTKYRIKKMEEEDISRILNLENGNPLYFVYCPPKPCRETVLNDLKALPEGKSFEDKFYIGFFENDRLIAIMDFILSFPKEDTIFIGLFMMDSKESGKGKGSAIIAEALTTWKSEGYKKVRLAYMKGNMQSRNFWRKCGFTETGVEKENEHGIAVIMECNCLQFPEFPLEERIEVSSYHMT</sequence>
<dbReference type="GeneID" id="85015194"/>
<dbReference type="Pfam" id="PF00583">
    <property type="entry name" value="Acetyltransf_1"/>
    <property type="match status" value="1"/>
</dbReference>